<dbReference type="AlphaFoldDB" id="A0AAV2EML2"/>
<feature type="chain" id="PRO_5043729743" description="Secreted protein" evidence="2">
    <location>
        <begin position="27"/>
        <end position="92"/>
    </location>
</feature>
<evidence type="ECO:0000313" key="4">
    <source>
        <dbReference type="Proteomes" id="UP001497516"/>
    </source>
</evidence>
<reference evidence="3 4" key="1">
    <citation type="submission" date="2024-04" db="EMBL/GenBank/DDBJ databases">
        <authorList>
            <person name="Fracassetti M."/>
        </authorList>
    </citation>
    <scope>NUCLEOTIDE SEQUENCE [LARGE SCALE GENOMIC DNA]</scope>
</reference>
<feature type="region of interest" description="Disordered" evidence="1">
    <location>
        <begin position="23"/>
        <end position="48"/>
    </location>
</feature>
<evidence type="ECO:0000313" key="3">
    <source>
        <dbReference type="EMBL" id="CAL1386828.1"/>
    </source>
</evidence>
<evidence type="ECO:0008006" key="5">
    <source>
        <dbReference type="Google" id="ProtNLM"/>
    </source>
</evidence>
<dbReference type="Proteomes" id="UP001497516">
    <property type="component" value="Chromosome 5"/>
</dbReference>
<keyword evidence="2" id="KW-0732">Signal</keyword>
<gene>
    <name evidence="3" type="ORF">LTRI10_LOCUS27845</name>
</gene>
<dbReference type="EMBL" id="OZ034818">
    <property type="protein sequence ID" value="CAL1386828.1"/>
    <property type="molecule type" value="Genomic_DNA"/>
</dbReference>
<proteinExistence type="predicted"/>
<evidence type="ECO:0000256" key="2">
    <source>
        <dbReference type="SAM" id="SignalP"/>
    </source>
</evidence>
<keyword evidence="4" id="KW-1185">Reference proteome</keyword>
<evidence type="ECO:0000256" key="1">
    <source>
        <dbReference type="SAM" id="MobiDB-lite"/>
    </source>
</evidence>
<name>A0AAV2EML2_9ROSI</name>
<sequence>MPRRILLAAAATLIIVVITEIRSSSSEEGTGSPLLPSPTTFGEGRRGEEKRAVGLSFLPAGRVEIQSPTWIARATALVEHVIYLLSHGTHYY</sequence>
<protein>
    <recommendedName>
        <fullName evidence="5">Secreted protein</fullName>
    </recommendedName>
</protein>
<accession>A0AAV2EML2</accession>
<feature type="signal peptide" evidence="2">
    <location>
        <begin position="1"/>
        <end position="26"/>
    </location>
</feature>
<organism evidence="3 4">
    <name type="scientific">Linum trigynum</name>
    <dbReference type="NCBI Taxonomy" id="586398"/>
    <lineage>
        <taxon>Eukaryota</taxon>
        <taxon>Viridiplantae</taxon>
        <taxon>Streptophyta</taxon>
        <taxon>Embryophyta</taxon>
        <taxon>Tracheophyta</taxon>
        <taxon>Spermatophyta</taxon>
        <taxon>Magnoliopsida</taxon>
        <taxon>eudicotyledons</taxon>
        <taxon>Gunneridae</taxon>
        <taxon>Pentapetalae</taxon>
        <taxon>rosids</taxon>
        <taxon>fabids</taxon>
        <taxon>Malpighiales</taxon>
        <taxon>Linaceae</taxon>
        <taxon>Linum</taxon>
    </lineage>
</organism>